<evidence type="ECO:0000256" key="4">
    <source>
        <dbReference type="ARBA" id="ARBA00023163"/>
    </source>
</evidence>
<dbReference type="OrthoDB" id="5407653at2759"/>
<comment type="similarity">
    <text evidence="1">Belongs to the EFG1/PHD1/stuA family.</text>
</comment>
<dbReference type="SMART" id="SM01252">
    <property type="entry name" value="KilA-N"/>
    <property type="match status" value="1"/>
</dbReference>
<proteinExistence type="inferred from homology"/>
<dbReference type="InterPro" id="IPR029790">
    <property type="entry name" value="EFG1/Phd1/StuA"/>
</dbReference>
<evidence type="ECO:0000256" key="5">
    <source>
        <dbReference type="SAM" id="MobiDB-lite"/>
    </source>
</evidence>
<dbReference type="Proteomes" id="UP000646827">
    <property type="component" value="Unassembled WGS sequence"/>
</dbReference>
<feature type="region of interest" description="Disordered" evidence="5">
    <location>
        <begin position="61"/>
        <end position="131"/>
    </location>
</feature>
<evidence type="ECO:0000313" key="8">
    <source>
        <dbReference type="Proteomes" id="UP000646827"/>
    </source>
</evidence>
<dbReference type="GO" id="GO:0005634">
    <property type="term" value="C:nucleus"/>
    <property type="evidence" value="ECO:0007669"/>
    <property type="project" value="TreeGrafter"/>
</dbReference>
<dbReference type="InterPro" id="IPR018004">
    <property type="entry name" value="KilA/APSES_HTH"/>
</dbReference>
<feature type="region of interest" description="Disordered" evidence="5">
    <location>
        <begin position="490"/>
        <end position="518"/>
    </location>
</feature>
<keyword evidence="4" id="KW-0804">Transcription</keyword>
<feature type="region of interest" description="Disordered" evidence="5">
    <location>
        <begin position="243"/>
        <end position="286"/>
    </location>
</feature>
<dbReference type="InterPro" id="IPR036887">
    <property type="entry name" value="HTH_APSES_sf"/>
</dbReference>
<dbReference type="PANTHER" id="PTHR47792">
    <property type="entry name" value="PROTEIN SOK2-RELATED"/>
    <property type="match status" value="1"/>
</dbReference>
<name>A0A8H7VT16_9FUNG</name>
<keyword evidence="2" id="KW-0805">Transcription regulation</keyword>
<sequence>MESTLYHSNIYSTTGAPSPYIASSFAEQHQLPPLPQYRHHNNMFGTRSPYISSPYHHPYNGHGADMATSPGGPDSYAPSWSSSSFMSSPTSLPLPPNSFRGRYPPPHSSSGYPSASCSSPDTGSLTGAAPIQRPKLTTTVWEDEGTLCYQVDAKNICVARRQDNDMVNGTKLLNVVGMSRGKRDGILKNEKGRVVVKVGAMHLKGVWITFSRGKDLATKFKILDLLYPLFTDDPSMFLCPSSSANSNNDSTTSTSSNNSNGVPVTSDTASVETAQSSSTVKSLVHHHHTSNVPPLMAYKTDSYNMLPSWMDQRSYQQSLPSINNNNNDSNVYRSQNCSPVPSTVASACGADDPYGMFSQPEYDYRSTLGRTFAEQNEFSSSAYDSNTFLSHKPDMFGDESTITTPPHTATYSSSLPSDKSYGLEELPIPQQPTSIYNPRHQHGLEHVVNSPDDENDGSDFTATATVLSEDGSTIVPESVVVDYSRKRKMDDTQEYSSQNNCTKKLNNPIRHPTKRIKN</sequence>
<dbReference type="InterPro" id="IPR003163">
    <property type="entry name" value="Tscrpt_reg_HTH_APSES-type"/>
</dbReference>
<evidence type="ECO:0000256" key="3">
    <source>
        <dbReference type="ARBA" id="ARBA00023125"/>
    </source>
</evidence>
<evidence type="ECO:0000256" key="2">
    <source>
        <dbReference type="ARBA" id="ARBA00023015"/>
    </source>
</evidence>
<evidence type="ECO:0000259" key="6">
    <source>
        <dbReference type="PROSITE" id="PS51299"/>
    </source>
</evidence>
<gene>
    <name evidence="7" type="ORF">INT45_002495</name>
</gene>
<protein>
    <recommendedName>
        <fullName evidence="6">HTH APSES-type domain-containing protein</fullName>
    </recommendedName>
</protein>
<organism evidence="7 8">
    <name type="scientific">Circinella minor</name>
    <dbReference type="NCBI Taxonomy" id="1195481"/>
    <lineage>
        <taxon>Eukaryota</taxon>
        <taxon>Fungi</taxon>
        <taxon>Fungi incertae sedis</taxon>
        <taxon>Mucoromycota</taxon>
        <taxon>Mucoromycotina</taxon>
        <taxon>Mucoromycetes</taxon>
        <taxon>Mucorales</taxon>
        <taxon>Lichtheimiaceae</taxon>
        <taxon>Circinella</taxon>
    </lineage>
</organism>
<comment type="caution">
    <text evidence="7">The sequence shown here is derived from an EMBL/GenBank/DDBJ whole genome shotgun (WGS) entry which is preliminary data.</text>
</comment>
<keyword evidence="8" id="KW-1185">Reference proteome</keyword>
<dbReference type="PANTHER" id="PTHR47792:SF1">
    <property type="entry name" value="PROTEIN SOK2-RELATED"/>
    <property type="match status" value="1"/>
</dbReference>
<feature type="compositionally biased region" description="Low complexity" evidence="5">
    <location>
        <begin position="108"/>
        <end position="120"/>
    </location>
</feature>
<reference evidence="7 8" key="1">
    <citation type="submission" date="2020-12" db="EMBL/GenBank/DDBJ databases">
        <title>Metabolic potential, ecology and presence of endohyphal bacteria is reflected in genomic diversity of Mucoromycotina.</title>
        <authorList>
            <person name="Muszewska A."/>
            <person name="Okrasinska A."/>
            <person name="Steczkiewicz K."/>
            <person name="Drgas O."/>
            <person name="Orlowska M."/>
            <person name="Perlinska-Lenart U."/>
            <person name="Aleksandrzak-Piekarczyk T."/>
            <person name="Szatraj K."/>
            <person name="Zielenkiewicz U."/>
            <person name="Pilsyk S."/>
            <person name="Malc E."/>
            <person name="Mieczkowski P."/>
            <person name="Kruszewska J.S."/>
            <person name="Biernat P."/>
            <person name="Pawlowska J."/>
        </authorList>
    </citation>
    <scope>NUCLEOTIDE SEQUENCE [LARGE SCALE GENOMIC DNA]</scope>
    <source>
        <strain evidence="7 8">CBS 142.35</strain>
    </source>
</reference>
<evidence type="ECO:0000313" key="7">
    <source>
        <dbReference type="EMBL" id="KAG2226029.1"/>
    </source>
</evidence>
<feature type="compositionally biased region" description="Low complexity" evidence="5">
    <location>
        <begin position="243"/>
        <end position="260"/>
    </location>
</feature>
<dbReference type="EMBL" id="JAEPRB010000021">
    <property type="protein sequence ID" value="KAG2226029.1"/>
    <property type="molecule type" value="Genomic_DNA"/>
</dbReference>
<dbReference type="PROSITE" id="PS51299">
    <property type="entry name" value="HTH_APSES"/>
    <property type="match status" value="1"/>
</dbReference>
<feature type="domain" description="HTH APSES-type" evidence="6">
    <location>
        <begin position="135"/>
        <end position="241"/>
    </location>
</feature>
<accession>A0A8H7VT16</accession>
<feature type="compositionally biased region" description="Polar residues" evidence="5">
    <location>
        <begin position="494"/>
        <end position="505"/>
    </location>
</feature>
<keyword evidence="3" id="KW-0238">DNA-binding</keyword>
<evidence type="ECO:0000256" key="1">
    <source>
        <dbReference type="ARBA" id="ARBA00007247"/>
    </source>
</evidence>
<feature type="compositionally biased region" description="Polar residues" evidence="5">
    <location>
        <begin position="261"/>
        <end position="281"/>
    </location>
</feature>
<dbReference type="GO" id="GO:0045944">
    <property type="term" value="P:positive regulation of transcription by RNA polymerase II"/>
    <property type="evidence" value="ECO:0007669"/>
    <property type="project" value="TreeGrafter"/>
</dbReference>
<dbReference type="GO" id="GO:0043565">
    <property type="term" value="F:sequence-specific DNA binding"/>
    <property type="evidence" value="ECO:0007669"/>
    <property type="project" value="TreeGrafter"/>
</dbReference>
<dbReference type="AlphaFoldDB" id="A0A8H7VT16"/>
<dbReference type="GO" id="GO:0003700">
    <property type="term" value="F:DNA-binding transcription factor activity"/>
    <property type="evidence" value="ECO:0007669"/>
    <property type="project" value="TreeGrafter"/>
</dbReference>
<dbReference type="SUPFAM" id="SSF54616">
    <property type="entry name" value="DNA-binding domain of Mlu1-box binding protein MBP1"/>
    <property type="match status" value="1"/>
</dbReference>
<feature type="compositionally biased region" description="Low complexity" evidence="5">
    <location>
        <begin position="73"/>
        <end position="91"/>
    </location>
</feature>
<dbReference type="Gene3D" id="3.10.260.10">
    <property type="entry name" value="Transcription regulator HTH, APSES-type DNA-binding domain"/>
    <property type="match status" value="1"/>
</dbReference>